<evidence type="ECO:0000313" key="2">
    <source>
        <dbReference type="Proteomes" id="UP000503162"/>
    </source>
</evidence>
<dbReference type="Pfam" id="PF08811">
    <property type="entry name" value="DUF1800"/>
    <property type="match status" value="1"/>
</dbReference>
<name>A0A6G8IJ40_9BURK</name>
<sequence length="437" mass="47480">MQTPAHAPALAAHRFGLGEPRLDTIGRDPLAWVLGQWDAPQAFDASGLPDGAEALALTRAALRAVNTPGPDNDRQALVQANQRALQRRWAHMVGTATPVHERWVQFWANHFTVAATKGATLGVVWPYEREAIRPHVDGRFTALLRAATLHPAMLLYLDNAQSVGPGSPAGRRRERGLNENHARELLELHTVGVHAGYTQADVTELARLLTGWTVEPGTGVARFVPARHEPGDKRVMGRRYAEGPQALDAVLEDLATHPATAQHLAQRLVRHFVADTPPEPLVRAVARRCADTGGDLRQTARALFDHELAWQAHAPGKARTPEELHIAAHRLLGRPVGPAQRWTNALAALGQPPGRAPSPQGWPDTEADWLGADALRQRVAWAVQLGEQAGPQTDARALAREAFGAALSERTRTEIERADSGAQALALLLASPEMQRR</sequence>
<keyword evidence="2" id="KW-1185">Reference proteome</keyword>
<protein>
    <submittedName>
        <fullName evidence="1">DUF1800 domain-containing protein</fullName>
    </submittedName>
</protein>
<proteinExistence type="predicted"/>
<dbReference type="Proteomes" id="UP000503162">
    <property type="component" value="Chromosome"/>
</dbReference>
<dbReference type="KEGG" id="hcz:G9Q37_13035"/>
<dbReference type="AlphaFoldDB" id="A0A6G8IJ40"/>
<organism evidence="1 2">
    <name type="scientific">Hydrogenophaga crocea</name>
    <dbReference type="NCBI Taxonomy" id="2716225"/>
    <lineage>
        <taxon>Bacteria</taxon>
        <taxon>Pseudomonadati</taxon>
        <taxon>Pseudomonadota</taxon>
        <taxon>Betaproteobacteria</taxon>
        <taxon>Burkholderiales</taxon>
        <taxon>Comamonadaceae</taxon>
        <taxon>Hydrogenophaga</taxon>
    </lineage>
</organism>
<accession>A0A6G8IJ40</accession>
<evidence type="ECO:0000313" key="1">
    <source>
        <dbReference type="EMBL" id="QIM53000.1"/>
    </source>
</evidence>
<gene>
    <name evidence="1" type="ORF">G9Q37_13035</name>
</gene>
<dbReference type="RefSeq" id="WP_166227632.1">
    <property type="nucleotide sequence ID" value="NZ_CP049989.1"/>
</dbReference>
<dbReference type="EMBL" id="CP049989">
    <property type="protein sequence ID" value="QIM53000.1"/>
    <property type="molecule type" value="Genomic_DNA"/>
</dbReference>
<dbReference type="InterPro" id="IPR014917">
    <property type="entry name" value="DUF1800"/>
</dbReference>
<reference evidence="1 2" key="1">
    <citation type="submission" date="2020-03" db="EMBL/GenBank/DDBJ databases">
        <title>Hydrogenophaga sp. nov. isolated from cyanobacterial mat.</title>
        <authorList>
            <person name="Thorat V."/>
            <person name="Kirdat K."/>
            <person name="Tiwarekar B."/>
            <person name="Costa E.D."/>
            <person name="Yadav A."/>
        </authorList>
    </citation>
    <scope>NUCLEOTIDE SEQUENCE [LARGE SCALE GENOMIC DNA]</scope>
    <source>
        <strain evidence="1 2">BA0156</strain>
    </source>
</reference>